<feature type="domain" description="HTH crp-type" evidence="4">
    <location>
        <begin position="140"/>
        <end position="205"/>
    </location>
</feature>
<organism evidence="5 6">
    <name type="scientific">Noviherbaspirillum album</name>
    <dbReference type="NCBI Taxonomy" id="3080276"/>
    <lineage>
        <taxon>Bacteria</taxon>
        <taxon>Pseudomonadati</taxon>
        <taxon>Pseudomonadota</taxon>
        <taxon>Betaproteobacteria</taxon>
        <taxon>Burkholderiales</taxon>
        <taxon>Oxalobacteraceae</taxon>
        <taxon>Noviherbaspirillum</taxon>
    </lineage>
</organism>
<dbReference type="EMBL" id="JAWIIV010000005">
    <property type="protein sequence ID" value="MEC4719164.1"/>
    <property type="molecule type" value="Genomic_DNA"/>
</dbReference>
<evidence type="ECO:0000256" key="1">
    <source>
        <dbReference type="ARBA" id="ARBA00023015"/>
    </source>
</evidence>
<dbReference type="InterPro" id="IPR018490">
    <property type="entry name" value="cNMP-bd_dom_sf"/>
</dbReference>
<dbReference type="PANTHER" id="PTHR24567">
    <property type="entry name" value="CRP FAMILY TRANSCRIPTIONAL REGULATORY PROTEIN"/>
    <property type="match status" value="1"/>
</dbReference>
<dbReference type="InterPro" id="IPR036390">
    <property type="entry name" value="WH_DNA-bd_sf"/>
</dbReference>
<proteinExistence type="predicted"/>
<dbReference type="Pfam" id="PF13545">
    <property type="entry name" value="HTH_Crp_2"/>
    <property type="match status" value="1"/>
</dbReference>
<keyword evidence="1" id="KW-0805">Transcription regulation</keyword>
<dbReference type="InterPro" id="IPR050397">
    <property type="entry name" value="Env_Response_Regulators"/>
</dbReference>
<reference evidence="5 6" key="1">
    <citation type="submission" date="2023-10" db="EMBL/GenBank/DDBJ databases">
        <title>Noviherbaspirillum sp. CPCC 100848 genome assembly.</title>
        <authorList>
            <person name="Li X.Y."/>
            <person name="Fang X.M."/>
        </authorList>
    </citation>
    <scope>NUCLEOTIDE SEQUENCE [LARGE SCALE GENOMIC DNA]</scope>
    <source>
        <strain evidence="5 6">CPCC 100848</strain>
    </source>
</reference>
<keyword evidence="3" id="KW-0804">Transcription</keyword>
<dbReference type="SUPFAM" id="SSF51206">
    <property type="entry name" value="cAMP-binding domain-like"/>
    <property type="match status" value="1"/>
</dbReference>
<evidence type="ECO:0000259" key="4">
    <source>
        <dbReference type="Pfam" id="PF13545"/>
    </source>
</evidence>
<comment type="caution">
    <text evidence="5">The sequence shown here is derived from an EMBL/GenBank/DDBJ whole genome shotgun (WGS) entry which is preliminary data.</text>
</comment>
<dbReference type="PANTHER" id="PTHR24567:SF74">
    <property type="entry name" value="HTH-TYPE TRANSCRIPTIONAL REGULATOR ARCR"/>
    <property type="match status" value="1"/>
</dbReference>
<dbReference type="InterPro" id="IPR036388">
    <property type="entry name" value="WH-like_DNA-bd_sf"/>
</dbReference>
<protein>
    <submittedName>
        <fullName evidence="5">Crp/Fnr family transcriptional regulator</fullName>
    </submittedName>
</protein>
<dbReference type="Gene3D" id="1.10.10.10">
    <property type="entry name" value="Winged helix-like DNA-binding domain superfamily/Winged helix DNA-binding domain"/>
    <property type="match status" value="1"/>
</dbReference>
<evidence type="ECO:0000313" key="6">
    <source>
        <dbReference type="Proteomes" id="UP001352263"/>
    </source>
</evidence>
<dbReference type="InterPro" id="IPR014710">
    <property type="entry name" value="RmlC-like_jellyroll"/>
</dbReference>
<dbReference type="Gene3D" id="2.60.120.10">
    <property type="entry name" value="Jelly Rolls"/>
    <property type="match status" value="1"/>
</dbReference>
<sequence length="227" mass="25540">MLSLLPEDEFQRISPLLQLVRTDFKEVLFKRDNPIEYIYFPCDSVFSVLTFMQNGTAVEVGTVGNEGFSGIELLIGADTAIDTTICQVAGNSLRMRAADFKEAIHGDTVMRRLAERFLQAFLSQVSQSVACNRLHTIEERFSRWVLLTHDRVKGEHFHLTQEFLADMLGVHRPSVSLVAGAFQQAGLIKYTRGNLTILNRKGLEDASCECYAVVKKRLVQLLGLDRS</sequence>
<evidence type="ECO:0000256" key="3">
    <source>
        <dbReference type="ARBA" id="ARBA00023163"/>
    </source>
</evidence>
<dbReference type="InterPro" id="IPR012318">
    <property type="entry name" value="HTH_CRP"/>
</dbReference>
<accession>A0ABU6J697</accession>
<dbReference type="RefSeq" id="WP_326505880.1">
    <property type="nucleotide sequence ID" value="NZ_JAWIIV010000005.1"/>
</dbReference>
<dbReference type="Proteomes" id="UP001352263">
    <property type="component" value="Unassembled WGS sequence"/>
</dbReference>
<gene>
    <name evidence="5" type="ORF">RY831_08390</name>
</gene>
<evidence type="ECO:0000256" key="2">
    <source>
        <dbReference type="ARBA" id="ARBA00023125"/>
    </source>
</evidence>
<evidence type="ECO:0000313" key="5">
    <source>
        <dbReference type="EMBL" id="MEC4719164.1"/>
    </source>
</evidence>
<name>A0ABU6J697_9BURK</name>
<dbReference type="SUPFAM" id="SSF46785">
    <property type="entry name" value="Winged helix' DNA-binding domain"/>
    <property type="match status" value="1"/>
</dbReference>
<keyword evidence="2" id="KW-0238">DNA-binding</keyword>
<keyword evidence="6" id="KW-1185">Reference proteome</keyword>